<dbReference type="STRING" id="41427.A0A182JCN2"/>
<feature type="region of interest" description="Disordered" evidence="2">
    <location>
        <begin position="368"/>
        <end position="393"/>
    </location>
</feature>
<accession>A0A182JCN2</accession>
<feature type="domain" description="DUF3668" evidence="3">
    <location>
        <begin position="174"/>
        <end position="275"/>
    </location>
</feature>
<dbReference type="GO" id="GO:1903724">
    <property type="term" value="P:positive regulation of centriole elongation"/>
    <property type="evidence" value="ECO:0007669"/>
    <property type="project" value="TreeGrafter"/>
</dbReference>
<reference evidence="4" key="1">
    <citation type="submission" date="2022-08" db="UniProtKB">
        <authorList>
            <consortium name="EnsemblMetazoa"/>
        </authorList>
    </citation>
    <scope>IDENTIFICATION</scope>
    <source>
        <strain evidence="4">EBRO</strain>
    </source>
</reference>
<feature type="region of interest" description="Disordered" evidence="2">
    <location>
        <begin position="803"/>
        <end position="853"/>
    </location>
</feature>
<dbReference type="EnsemblMetazoa" id="AATE015594-RA">
    <property type="protein sequence ID" value="AATE015594-PA.1"/>
    <property type="gene ID" value="AATE015594"/>
</dbReference>
<evidence type="ECO:0000256" key="2">
    <source>
        <dbReference type="SAM" id="MobiDB-lite"/>
    </source>
</evidence>
<dbReference type="GO" id="GO:0005813">
    <property type="term" value="C:centrosome"/>
    <property type="evidence" value="ECO:0007669"/>
    <property type="project" value="TreeGrafter"/>
</dbReference>
<dbReference type="Pfam" id="PF12416">
    <property type="entry name" value="DUF3668"/>
    <property type="match status" value="1"/>
</dbReference>
<dbReference type="VEuPathDB" id="VectorBase:AATE015594"/>
<feature type="coiled-coil region" evidence="1">
    <location>
        <begin position="693"/>
        <end position="738"/>
    </location>
</feature>
<dbReference type="InterPro" id="IPR039893">
    <property type="entry name" value="CEP120-like"/>
</dbReference>
<dbReference type="InterPro" id="IPR022136">
    <property type="entry name" value="DUF3668"/>
</dbReference>
<protein>
    <recommendedName>
        <fullName evidence="3">DUF3668 domain-containing protein</fullName>
    </recommendedName>
</protein>
<name>A0A182JCN2_ANOAO</name>
<proteinExistence type="predicted"/>
<sequence>MERYQIHQKDDDQMVIFLRIFQEMTSRRPVTAGTGAATFDGKLVWACDRYTAKRMKMENIPIKVECFEALAGGKRCQIGSVVIPLRSIPFVPLSRTNMIKPRWHRLIGIESERWRNRKPELNLLVMITDPQYLEMEDGKGSSTMQDSSGDDNLRAGQQRIIYANPTTDRLLGNAELLEDRGLLQIGSKDTDTDLFELSIFLKCGRHLNRLAPSADTFGLRYYLFGEVYPLRAERNKPGSAVFWLQGKIIMNIRSSLAALGDYLQDNLKIAVDLLPECDPMAVGLAPASVSPVCAIGKSTIDFVGFLKERNMDEFKLKYASKDYTLEAVRNFPIHPVDDGEQNGASNEQLLVPSLKCKISLRFLAKEETQSTEEKDIDEKQEQAPSSPTEVEELPPIIPDMKTEHEKQASTTLEQVDIASILLHTDQDLRDIRRTFAFIVRVGLVKFTSSPSPGLWQLTLQHPKADTSFTKLNLELMPDAVHPERIDFGDIALKLLFSTLPERVMEVIGSAPSKLTLNGPHGMHVLARLDNASLLVGTREQQPSGVVVMVDGSTGDNVAIATVGCSLEDVGLNYNSQVVGTDEKSSMVTFCCHASTDSGAKQVRPFDENISYQLLEEQKAWMNEQREHFLEGLKEKERAHLQSLTHEWKVHRAEEEKRLADRLAHADAMAAALDEARRTLEDRDHQDARVVRLERQFREQLEAIQTKALRLEQEAEAQIEATRNQCRELQDQLAGLSADQQHLLDANLKLQRELDQERHLRQQEVSELQQTVENIGESKLRYKEEWAKMTRKVHQLEQELAVARTPYYQPQKREQRKTPSHRGEGSQMSLISARRRGAGDWSSCSFPKPPDSCQ</sequence>
<dbReference type="Gene3D" id="2.60.40.150">
    <property type="entry name" value="C2 domain"/>
    <property type="match status" value="1"/>
</dbReference>
<feature type="compositionally biased region" description="Basic and acidic residues" evidence="2">
    <location>
        <begin position="810"/>
        <end position="823"/>
    </location>
</feature>
<evidence type="ECO:0000256" key="1">
    <source>
        <dbReference type="SAM" id="Coils"/>
    </source>
</evidence>
<dbReference type="PANTHER" id="PTHR21574">
    <property type="entry name" value="CENTROSOMAL PROTEIN OF 120 KDA"/>
    <property type="match status" value="1"/>
</dbReference>
<organism evidence="4">
    <name type="scientific">Anopheles atroparvus</name>
    <name type="common">European mosquito</name>
    <dbReference type="NCBI Taxonomy" id="41427"/>
    <lineage>
        <taxon>Eukaryota</taxon>
        <taxon>Metazoa</taxon>
        <taxon>Ecdysozoa</taxon>
        <taxon>Arthropoda</taxon>
        <taxon>Hexapoda</taxon>
        <taxon>Insecta</taxon>
        <taxon>Pterygota</taxon>
        <taxon>Neoptera</taxon>
        <taxon>Endopterygota</taxon>
        <taxon>Diptera</taxon>
        <taxon>Nematocera</taxon>
        <taxon>Culicoidea</taxon>
        <taxon>Culicidae</taxon>
        <taxon>Anophelinae</taxon>
        <taxon>Anopheles</taxon>
    </lineage>
</organism>
<feature type="compositionally biased region" description="Basic and acidic residues" evidence="2">
    <location>
        <begin position="368"/>
        <end position="381"/>
    </location>
</feature>
<dbReference type="AlphaFoldDB" id="A0A182JCN2"/>
<evidence type="ECO:0000313" key="4">
    <source>
        <dbReference type="EnsemblMetazoa" id="AATE015594-PA.1"/>
    </source>
</evidence>
<evidence type="ECO:0000259" key="3">
    <source>
        <dbReference type="Pfam" id="PF12416"/>
    </source>
</evidence>
<dbReference type="PANTHER" id="PTHR21574:SF0">
    <property type="entry name" value="CENTROSOMAL PROTEIN OF 120 KDA"/>
    <property type="match status" value="1"/>
</dbReference>
<keyword evidence="1" id="KW-0175">Coiled coil</keyword>
<dbReference type="InterPro" id="IPR035892">
    <property type="entry name" value="C2_domain_sf"/>
</dbReference>